<feature type="domain" description="Transcription initiation factor TFIID subunit 12" evidence="9">
    <location>
        <begin position="18"/>
        <end position="84"/>
    </location>
</feature>
<dbReference type="Proteomes" id="UP000070444">
    <property type="component" value="Unassembled WGS sequence"/>
</dbReference>
<dbReference type="InterPro" id="IPR003228">
    <property type="entry name" value="TFIID_TAF12_dom"/>
</dbReference>
<dbReference type="GO" id="GO:0046982">
    <property type="term" value="F:protein heterodimerization activity"/>
    <property type="evidence" value="ECO:0007669"/>
    <property type="project" value="InterPro"/>
</dbReference>
<dbReference type="SUPFAM" id="SSF47113">
    <property type="entry name" value="Histone-fold"/>
    <property type="match status" value="1"/>
</dbReference>
<dbReference type="OrthoDB" id="2193432at2759"/>
<dbReference type="GO" id="GO:0005669">
    <property type="term" value="C:transcription factor TFIID complex"/>
    <property type="evidence" value="ECO:0007669"/>
    <property type="project" value="InterPro"/>
</dbReference>
<sequence length="138" mass="15273">MKTNQTLAAEGSLETIPKRSIQDLVGKIDPNEKLDPEVEDILLEVADEFIESVTSFSSKLANHRGSPTLEVKDLQLHLERNWNIRIPGFASDEIRPVRKGGSTSSYNSRINAIIQAKAAQKEKEGQQPYPATDANNDS</sequence>
<dbReference type="STRING" id="796925.A0A137NSX0"/>
<dbReference type="Pfam" id="PF03847">
    <property type="entry name" value="TFIID_20kDa"/>
    <property type="match status" value="1"/>
</dbReference>
<organism evidence="10 11">
    <name type="scientific">Conidiobolus coronatus (strain ATCC 28846 / CBS 209.66 / NRRL 28638)</name>
    <name type="common">Delacroixia coronata</name>
    <dbReference type="NCBI Taxonomy" id="796925"/>
    <lineage>
        <taxon>Eukaryota</taxon>
        <taxon>Fungi</taxon>
        <taxon>Fungi incertae sedis</taxon>
        <taxon>Zoopagomycota</taxon>
        <taxon>Entomophthoromycotina</taxon>
        <taxon>Entomophthoromycetes</taxon>
        <taxon>Entomophthorales</taxon>
        <taxon>Ancylistaceae</taxon>
        <taxon>Conidiobolus</taxon>
    </lineage>
</organism>
<evidence type="ECO:0000259" key="9">
    <source>
        <dbReference type="Pfam" id="PF03847"/>
    </source>
</evidence>
<dbReference type="PANTHER" id="PTHR12264">
    <property type="entry name" value="TRANSCRIPTION INITIATION FACTOR TFIID SUBUNIT 12"/>
    <property type="match status" value="1"/>
</dbReference>
<dbReference type="FunFam" id="1.10.20.10:FF:000011">
    <property type="entry name" value="Transcription initiation factor TFIID subunit 12"/>
    <property type="match status" value="1"/>
</dbReference>
<dbReference type="Gene3D" id="1.10.20.10">
    <property type="entry name" value="Histone, subunit A"/>
    <property type="match status" value="1"/>
</dbReference>
<feature type="region of interest" description="Disordered" evidence="8">
    <location>
        <begin position="117"/>
        <end position="138"/>
    </location>
</feature>
<keyword evidence="5" id="KW-0539">Nucleus</keyword>
<reference evidence="10 11" key="1">
    <citation type="journal article" date="2015" name="Genome Biol. Evol.">
        <title>Phylogenomic analyses indicate that early fungi evolved digesting cell walls of algal ancestors of land plants.</title>
        <authorList>
            <person name="Chang Y."/>
            <person name="Wang S."/>
            <person name="Sekimoto S."/>
            <person name="Aerts A.L."/>
            <person name="Choi C."/>
            <person name="Clum A."/>
            <person name="LaButti K.M."/>
            <person name="Lindquist E.A."/>
            <person name="Yee Ngan C."/>
            <person name="Ohm R.A."/>
            <person name="Salamov A.A."/>
            <person name="Grigoriev I.V."/>
            <person name="Spatafora J.W."/>
            <person name="Berbee M.L."/>
        </authorList>
    </citation>
    <scope>NUCLEOTIDE SEQUENCE [LARGE SCALE GENOMIC DNA]</scope>
    <source>
        <strain evidence="10 11">NRRL 28638</strain>
    </source>
</reference>
<dbReference type="GO" id="GO:0000124">
    <property type="term" value="C:SAGA complex"/>
    <property type="evidence" value="ECO:0007669"/>
    <property type="project" value="InterPro"/>
</dbReference>
<evidence type="ECO:0000256" key="3">
    <source>
        <dbReference type="ARBA" id="ARBA00023015"/>
    </source>
</evidence>
<dbReference type="CDD" id="cd07981">
    <property type="entry name" value="HFD_TAF12"/>
    <property type="match status" value="1"/>
</dbReference>
<comment type="subcellular location">
    <subcellularLocation>
        <location evidence="1">Nucleus</location>
    </subcellularLocation>
</comment>
<dbReference type="GO" id="GO:0051123">
    <property type="term" value="P:RNA polymerase II preinitiation complex assembly"/>
    <property type="evidence" value="ECO:0007669"/>
    <property type="project" value="TreeGrafter"/>
</dbReference>
<proteinExistence type="inferred from homology"/>
<evidence type="ECO:0000256" key="1">
    <source>
        <dbReference type="ARBA" id="ARBA00004123"/>
    </source>
</evidence>
<gene>
    <name evidence="10" type="ORF">CONCODRAFT_44264</name>
</gene>
<keyword evidence="3" id="KW-0805">Transcription regulation</keyword>
<dbReference type="AlphaFoldDB" id="A0A137NSX0"/>
<protein>
    <recommendedName>
        <fullName evidence="6">TBP-associated factor 12</fullName>
    </recommendedName>
    <alternativeName>
        <fullName evidence="7">Transcription initiation factor TFIID subunit 12</fullName>
    </alternativeName>
</protein>
<dbReference type="PANTHER" id="PTHR12264:SF21">
    <property type="entry name" value="TRANSCRIPTION INITIATION FACTOR TFIID SUBUNIT 12"/>
    <property type="match status" value="1"/>
</dbReference>
<dbReference type="EMBL" id="KQ964813">
    <property type="protein sequence ID" value="KXN65810.1"/>
    <property type="molecule type" value="Genomic_DNA"/>
</dbReference>
<dbReference type="InterPro" id="IPR009072">
    <property type="entry name" value="Histone-fold"/>
</dbReference>
<evidence type="ECO:0000256" key="2">
    <source>
        <dbReference type="ARBA" id="ARBA00007530"/>
    </source>
</evidence>
<dbReference type="GO" id="GO:0017025">
    <property type="term" value="F:TBP-class protein binding"/>
    <property type="evidence" value="ECO:0007669"/>
    <property type="project" value="TreeGrafter"/>
</dbReference>
<evidence type="ECO:0000313" key="10">
    <source>
        <dbReference type="EMBL" id="KXN65810.1"/>
    </source>
</evidence>
<evidence type="ECO:0000256" key="7">
    <source>
        <dbReference type="ARBA" id="ARBA00093657"/>
    </source>
</evidence>
<evidence type="ECO:0000256" key="8">
    <source>
        <dbReference type="SAM" id="MobiDB-lite"/>
    </source>
</evidence>
<comment type="similarity">
    <text evidence="2">Belongs to the TAF12 family.</text>
</comment>
<keyword evidence="4" id="KW-0804">Transcription</keyword>
<dbReference type="GO" id="GO:0003677">
    <property type="term" value="F:DNA binding"/>
    <property type="evidence" value="ECO:0007669"/>
    <property type="project" value="TreeGrafter"/>
</dbReference>
<accession>A0A137NSX0</accession>
<evidence type="ECO:0000256" key="5">
    <source>
        <dbReference type="ARBA" id="ARBA00023242"/>
    </source>
</evidence>
<keyword evidence="11" id="KW-1185">Reference proteome</keyword>
<evidence type="ECO:0000313" key="11">
    <source>
        <dbReference type="Proteomes" id="UP000070444"/>
    </source>
</evidence>
<evidence type="ECO:0000256" key="4">
    <source>
        <dbReference type="ARBA" id="ARBA00023163"/>
    </source>
</evidence>
<name>A0A137NSX0_CONC2</name>
<evidence type="ECO:0000256" key="6">
    <source>
        <dbReference type="ARBA" id="ARBA00075089"/>
    </source>
</evidence>
<dbReference type="InterPro" id="IPR037794">
    <property type="entry name" value="TAF12"/>
</dbReference>